<dbReference type="InterPro" id="IPR000847">
    <property type="entry name" value="LysR_HTH_N"/>
</dbReference>
<evidence type="ECO:0000313" key="6">
    <source>
        <dbReference type="EMBL" id="MFC7614824.1"/>
    </source>
</evidence>
<dbReference type="Gene3D" id="3.40.190.290">
    <property type="match status" value="1"/>
</dbReference>
<organism evidence="6 7">
    <name type="scientific">Actinokineospora soli</name>
    <dbReference type="NCBI Taxonomy" id="1048753"/>
    <lineage>
        <taxon>Bacteria</taxon>
        <taxon>Bacillati</taxon>
        <taxon>Actinomycetota</taxon>
        <taxon>Actinomycetes</taxon>
        <taxon>Pseudonocardiales</taxon>
        <taxon>Pseudonocardiaceae</taxon>
        <taxon>Actinokineospora</taxon>
    </lineage>
</organism>
<reference evidence="7" key="1">
    <citation type="journal article" date="2019" name="Int. J. Syst. Evol. Microbiol.">
        <title>The Global Catalogue of Microorganisms (GCM) 10K type strain sequencing project: providing services to taxonomists for standard genome sequencing and annotation.</title>
        <authorList>
            <consortium name="The Broad Institute Genomics Platform"/>
            <consortium name="The Broad Institute Genome Sequencing Center for Infectious Disease"/>
            <person name="Wu L."/>
            <person name="Ma J."/>
        </authorList>
    </citation>
    <scope>NUCLEOTIDE SEQUENCE [LARGE SCALE GENOMIC DNA]</scope>
    <source>
        <strain evidence="7">JCM 17695</strain>
    </source>
</reference>
<evidence type="ECO:0000256" key="3">
    <source>
        <dbReference type="ARBA" id="ARBA00023125"/>
    </source>
</evidence>
<dbReference type="SUPFAM" id="SSF46785">
    <property type="entry name" value="Winged helix' DNA-binding domain"/>
    <property type="match status" value="1"/>
</dbReference>
<dbReference type="Pfam" id="PF03466">
    <property type="entry name" value="LysR_substrate"/>
    <property type="match status" value="1"/>
</dbReference>
<feature type="domain" description="HTH lysR-type" evidence="5">
    <location>
        <begin position="4"/>
        <end position="61"/>
    </location>
</feature>
<evidence type="ECO:0000259" key="5">
    <source>
        <dbReference type="PROSITE" id="PS50931"/>
    </source>
</evidence>
<dbReference type="Proteomes" id="UP001596512">
    <property type="component" value="Unassembled WGS sequence"/>
</dbReference>
<dbReference type="PROSITE" id="PS50931">
    <property type="entry name" value="HTH_LYSR"/>
    <property type="match status" value="1"/>
</dbReference>
<dbReference type="InterPro" id="IPR005119">
    <property type="entry name" value="LysR_subst-bd"/>
</dbReference>
<dbReference type="PANTHER" id="PTHR30346">
    <property type="entry name" value="TRANSCRIPTIONAL DUAL REGULATOR HCAR-RELATED"/>
    <property type="match status" value="1"/>
</dbReference>
<accession>A0ABW2TN65</accession>
<evidence type="ECO:0000256" key="4">
    <source>
        <dbReference type="ARBA" id="ARBA00023163"/>
    </source>
</evidence>
<name>A0ABW2TN65_9PSEU</name>
<dbReference type="CDD" id="cd08414">
    <property type="entry name" value="PBP2_LTTR_aromatics_like"/>
    <property type="match status" value="1"/>
</dbReference>
<protein>
    <submittedName>
        <fullName evidence="6">LysR family transcriptional regulator</fullName>
    </submittedName>
</protein>
<comment type="caution">
    <text evidence="6">The sequence shown here is derived from an EMBL/GenBank/DDBJ whole genome shotgun (WGS) entry which is preliminary data.</text>
</comment>
<comment type="similarity">
    <text evidence="1">Belongs to the LysR transcriptional regulatory family.</text>
</comment>
<keyword evidence="4" id="KW-0804">Transcription</keyword>
<dbReference type="PANTHER" id="PTHR30346:SF30">
    <property type="entry name" value="SMALL NEUTRAL PROTEASE REGULATORY PROTEIN"/>
    <property type="match status" value="1"/>
</dbReference>
<dbReference type="Gene3D" id="1.10.10.10">
    <property type="entry name" value="Winged helix-like DNA-binding domain superfamily/Winged helix DNA-binding domain"/>
    <property type="match status" value="1"/>
</dbReference>
<evidence type="ECO:0000256" key="2">
    <source>
        <dbReference type="ARBA" id="ARBA00023015"/>
    </source>
</evidence>
<keyword evidence="3" id="KW-0238">DNA-binding</keyword>
<dbReference type="SUPFAM" id="SSF53850">
    <property type="entry name" value="Periplasmic binding protein-like II"/>
    <property type="match status" value="1"/>
</dbReference>
<evidence type="ECO:0000313" key="7">
    <source>
        <dbReference type="Proteomes" id="UP001596512"/>
    </source>
</evidence>
<proteinExistence type="inferred from homology"/>
<gene>
    <name evidence="6" type="ORF">ACFQV2_16180</name>
</gene>
<evidence type="ECO:0000256" key="1">
    <source>
        <dbReference type="ARBA" id="ARBA00009437"/>
    </source>
</evidence>
<dbReference type="InterPro" id="IPR036390">
    <property type="entry name" value="WH_DNA-bd_sf"/>
</dbReference>
<dbReference type="InterPro" id="IPR036388">
    <property type="entry name" value="WH-like_DNA-bd_sf"/>
</dbReference>
<keyword evidence="7" id="KW-1185">Reference proteome</keyword>
<dbReference type="PRINTS" id="PR00039">
    <property type="entry name" value="HTHLYSR"/>
</dbReference>
<dbReference type="EMBL" id="JBHTEY010000004">
    <property type="protein sequence ID" value="MFC7614824.1"/>
    <property type="molecule type" value="Genomic_DNA"/>
</dbReference>
<sequence>MNELELRHLRVICAVADAGSLSKAAVQLGVSQPALTAQLQRLERRVGGLLFARTGTGVVPTDLGSYVLTTARLLLGEVDDLMAGIKQRTQTATTTGVVRVGGPPGLIVPMFATTIADRLGGAEAAIEIETQPIELLRRLVDRKLDFAVLEENPGFRTPLPAHLHARVLLRAPLFVAISENHRLASHAEIDLAELADDNWVMPPVAEGTEQLAFVRACAARGFTPRIRHQMSDSTTTRALVEAGAVTLAKPVAREGNGLVIRSLVDSPLLQEIILVWHEDNALADAAREAPKLLVEAYDQLTDTNPLFAAWWAENRDAPVEEVIQPR</sequence>
<keyword evidence="2" id="KW-0805">Transcription regulation</keyword>
<dbReference type="Pfam" id="PF00126">
    <property type="entry name" value="HTH_1"/>
    <property type="match status" value="1"/>
</dbReference>